<accession>A0A1H6AQQ6</accession>
<dbReference type="InterPro" id="IPR003439">
    <property type="entry name" value="ABC_transporter-like_ATP-bd"/>
</dbReference>
<dbReference type="InterPro" id="IPR050093">
    <property type="entry name" value="ABC_SmlMolc_Importer"/>
</dbReference>
<dbReference type="Proteomes" id="UP000236752">
    <property type="component" value="Unassembled WGS sequence"/>
</dbReference>
<dbReference type="InterPro" id="IPR027417">
    <property type="entry name" value="P-loop_NTPase"/>
</dbReference>
<dbReference type="OrthoDB" id="9802264at2"/>
<keyword evidence="4" id="KW-0547">Nucleotide-binding</keyword>
<dbReference type="GO" id="GO:0005524">
    <property type="term" value="F:ATP binding"/>
    <property type="evidence" value="ECO:0007669"/>
    <property type="project" value="UniProtKB-KW"/>
</dbReference>
<keyword evidence="3" id="KW-0997">Cell inner membrane</keyword>
<proteinExistence type="predicted"/>
<feature type="domain" description="ABC transporter" evidence="8">
    <location>
        <begin position="2"/>
        <end position="231"/>
    </location>
</feature>
<evidence type="ECO:0000256" key="7">
    <source>
        <dbReference type="ARBA" id="ARBA00023136"/>
    </source>
</evidence>
<keyword evidence="6" id="KW-1278">Translocase</keyword>
<keyword evidence="7" id="KW-0472">Membrane</keyword>
<dbReference type="Gene3D" id="3.40.50.300">
    <property type="entry name" value="P-loop containing nucleotide triphosphate hydrolases"/>
    <property type="match status" value="1"/>
</dbReference>
<keyword evidence="1" id="KW-0813">Transport</keyword>
<dbReference type="PANTHER" id="PTHR42781:SF1">
    <property type="entry name" value="THIAMINE IMPORT ATP-BINDING PROTEIN THIQ"/>
    <property type="match status" value="1"/>
</dbReference>
<dbReference type="RefSeq" id="WP_103911379.1">
    <property type="nucleotide sequence ID" value="NZ_FNUZ01000005.1"/>
</dbReference>
<dbReference type="SMART" id="SM00382">
    <property type="entry name" value="AAA"/>
    <property type="match status" value="1"/>
</dbReference>
<dbReference type="PROSITE" id="PS50893">
    <property type="entry name" value="ABC_TRANSPORTER_2"/>
    <property type="match status" value="1"/>
</dbReference>
<keyword evidence="5 9" id="KW-0067">ATP-binding</keyword>
<evidence type="ECO:0000313" key="9">
    <source>
        <dbReference type="EMBL" id="SEG50514.1"/>
    </source>
</evidence>
<evidence type="ECO:0000256" key="4">
    <source>
        <dbReference type="ARBA" id="ARBA00022741"/>
    </source>
</evidence>
<evidence type="ECO:0000256" key="6">
    <source>
        <dbReference type="ARBA" id="ARBA00022967"/>
    </source>
</evidence>
<evidence type="ECO:0000256" key="2">
    <source>
        <dbReference type="ARBA" id="ARBA00022475"/>
    </source>
</evidence>
<dbReference type="PANTHER" id="PTHR42781">
    <property type="entry name" value="SPERMIDINE/PUTRESCINE IMPORT ATP-BINDING PROTEIN POTA"/>
    <property type="match status" value="1"/>
</dbReference>
<protein>
    <submittedName>
        <fullName evidence="9">Thiamine transport system ATP-binding protein</fullName>
    </submittedName>
</protein>
<dbReference type="SUPFAM" id="SSF52540">
    <property type="entry name" value="P-loop containing nucleoside triphosphate hydrolases"/>
    <property type="match status" value="1"/>
</dbReference>
<evidence type="ECO:0000256" key="3">
    <source>
        <dbReference type="ARBA" id="ARBA00022519"/>
    </source>
</evidence>
<organism evidence="9 10">
    <name type="scientific">Thalassococcus halodurans</name>
    <dbReference type="NCBI Taxonomy" id="373675"/>
    <lineage>
        <taxon>Bacteria</taxon>
        <taxon>Pseudomonadati</taxon>
        <taxon>Pseudomonadota</taxon>
        <taxon>Alphaproteobacteria</taxon>
        <taxon>Rhodobacterales</taxon>
        <taxon>Roseobacteraceae</taxon>
        <taxon>Thalassococcus</taxon>
    </lineage>
</organism>
<dbReference type="AlphaFoldDB" id="A0A1H6AQQ6"/>
<dbReference type="Pfam" id="PF00005">
    <property type="entry name" value="ABC_tran"/>
    <property type="match status" value="1"/>
</dbReference>
<dbReference type="PROSITE" id="PS00211">
    <property type="entry name" value="ABC_TRANSPORTER_1"/>
    <property type="match status" value="1"/>
</dbReference>
<keyword evidence="2" id="KW-1003">Cell membrane</keyword>
<evidence type="ECO:0000256" key="1">
    <source>
        <dbReference type="ARBA" id="ARBA00022448"/>
    </source>
</evidence>
<gene>
    <name evidence="9" type="ORF">SAMN04488045_3075</name>
</gene>
<evidence type="ECO:0000313" key="10">
    <source>
        <dbReference type="Proteomes" id="UP000236752"/>
    </source>
</evidence>
<evidence type="ECO:0000259" key="8">
    <source>
        <dbReference type="PROSITE" id="PS50893"/>
    </source>
</evidence>
<dbReference type="InterPro" id="IPR017871">
    <property type="entry name" value="ABC_transporter-like_CS"/>
</dbReference>
<evidence type="ECO:0000256" key="5">
    <source>
        <dbReference type="ARBA" id="ARBA00022840"/>
    </source>
</evidence>
<sequence length="233" mass="24505">MLELKGLHLKEGDFDLRADLGLRAAGRYAVIGPSGAGKSTLLDAIAGFRPLVSGAVSWNGQPFTDLSPAERPLAMLFQDNNLFPHLTVDRNLALALRPDGGRIGAEGREKIAQALADVGLAGMGGRKPAQLSGGQQSRAALARVVLQERPIMLLDEPFSALGPALKAEMLDLLAKVADRLQALVLIVTHDPNDARRFAPETVLVSEGIAHAPQPTGPLLDNPPPALAQYLGGA</sequence>
<name>A0A1H6AQQ6_9RHOB</name>
<dbReference type="GO" id="GO:0016887">
    <property type="term" value="F:ATP hydrolysis activity"/>
    <property type="evidence" value="ECO:0007669"/>
    <property type="project" value="InterPro"/>
</dbReference>
<dbReference type="InterPro" id="IPR003593">
    <property type="entry name" value="AAA+_ATPase"/>
</dbReference>
<dbReference type="EMBL" id="FNUZ01000005">
    <property type="protein sequence ID" value="SEG50514.1"/>
    <property type="molecule type" value="Genomic_DNA"/>
</dbReference>
<keyword evidence="10" id="KW-1185">Reference proteome</keyword>
<reference evidence="9 10" key="1">
    <citation type="submission" date="2016-10" db="EMBL/GenBank/DDBJ databases">
        <authorList>
            <person name="de Groot N.N."/>
        </authorList>
    </citation>
    <scope>NUCLEOTIDE SEQUENCE [LARGE SCALE GENOMIC DNA]</scope>
    <source>
        <strain evidence="9 10">DSM 26915</strain>
    </source>
</reference>